<evidence type="ECO:0000256" key="6">
    <source>
        <dbReference type="ARBA" id="ARBA00023180"/>
    </source>
</evidence>
<dbReference type="GO" id="GO:0005615">
    <property type="term" value="C:extracellular space"/>
    <property type="evidence" value="ECO:0007669"/>
    <property type="project" value="InterPro"/>
</dbReference>
<evidence type="ECO:0000256" key="3">
    <source>
        <dbReference type="ARBA" id="ARBA00022525"/>
    </source>
</evidence>
<reference evidence="9" key="2">
    <citation type="submission" date="2014-02" db="EMBL/GenBank/DDBJ databases">
        <title>Intra- and inter-species comparative analysis of male and female Amblyomma americanum serine protease inhibitors (serpins).</title>
        <authorList>
            <person name="Porter L."/>
            <person name="Kim T."/>
            <person name="Radulovic Z."/>
            <person name="Braz G."/>
            <person name="Vaz I.D.S.Jr."/>
            <person name="Mulenga A."/>
        </authorList>
    </citation>
    <scope>NUCLEOTIDE SEQUENCE</scope>
</reference>
<dbReference type="InterPro" id="IPR023796">
    <property type="entry name" value="Serpin_dom"/>
</dbReference>
<dbReference type="PANTHER" id="PTHR11461:SF211">
    <property type="entry name" value="GH10112P-RELATED"/>
    <property type="match status" value="1"/>
</dbReference>
<dbReference type="AlphaFoldDB" id="A0A0E9Y2U6"/>
<dbReference type="PANTHER" id="PTHR11461">
    <property type="entry name" value="SERINE PROTEASE INHIBITOR, SERPIN"/>
    <property type="match status" value="1"/>
</dbReference>
<dbReference type="InterPro" id="IPR042178">
    <property type="entry name" value="Serpin_sf_1"/>
</dbReference>
<evidence type="ECO:0000256" key="4">
    <source>
        <dbReference type="ARBA" id="ARBA00022690"/>
    </source>
</evidence>
<dbReference type="SMART" id="SM00093">
    <property type="entry name" value="SERPIN"/>
    <property type="match status" value="1"/>
</dbReference>
<accession>A0A0E9Y2U6</accession>
<organism evidence="9">
    <name type="scientific">Amblyomma americanum</name>
    <name type="common">Lone star tick</name>
    <dbReference type="NCBI Taxonomy" id="6943"/>
    <lineage>
        <taxon>Eukaryota</taxon>
        <taxon>Metazoa</taxon>
        <taxon>Ecdysozoa</taxon>
        <taxon>Arthropoda</taxon>
        <taxon>Chelicerata</taxon>
        <taxon>Arachnida</taxon>
        <taxon>Acari</taxon>
        <taxon>Parasitiformes</taxon>
        <taxon>Ixodida</taxon>
        <taxon>Ixodoidea</taxon>
        <taxon>Ixodidae</taxon>
        <taxon>Amblyomminae</taxon>
        <taxon>Amblyomma</taxon>
    </lineage>
</organism>
<comment type="similarity">
    <text evidence="2 7">Belongs to the serpin family.</text>
</comment>
<keyword evidence="5" id="KW-0722">Serine protease inhibitor</keyword>
<evidence type="ECO:0000256" key="5">
    <source>
        <dbReference type="ARBA" id="ARBA00022900"/>
    </source>
</evidence>
<dbReference type="InterPro" id="IPR036186">
    <property type="entry name" value="Serpin_sf"/>
</dbReference>
<keyword evidence="6" id="KW-0325">Glycoprotein</keyword>
<dbReference type="SUPFAM" id="SSF56574">
    <property type="entry name" value="Serpins"/>
    <property type="match status" value="1"/>
</dbReference>
<dbReference type="InterPro" id="IPR023795">
    <property type="entry name" value="Serpin_CS"/>
</dbReference>
<keyword evidence="3" id="KW-0964">Secreted</keyword>
<dbReference type="EMBL" id="GAYW01000399">
    <property type="protein sequence ID" value="JAI08579.1"/>
    <property type="molecule type" value="Transcribed_RNA"/>
</dbReference>
<dbReference type="InterPro" id="IPR042185">
    <property type="entry name" value="Serpin_sf_2"/>
</dbReference>
<dbReference type="InterPro" id="IPR000215">
    <property type="entry name" value="Serpin_fam"/>
</dbReference>
<keyword evidence="4" id="KW-0646">Protease inhibitor</keyword>
<evidence type="ECO:0000313" key="9">
    <source>
        <dbReference type="EMBL" id="JAI08579.1"/>
    </source>
</evidence>
<evidence type="ECO:0000256" key="2">
    <source>
        <dbReference type="ARBA" id="ARBA00009500"/>
    </source>
</evidence>
<dbReference type="Pfam" id="PF00079">
    <property type="entry name" value="Serpin"/>
    <property type="match status" value="1"/>
</dbReference>
<protein>
    <submittedName>
        <fullName evidence="9">Serine protease inhibitor</fullName>
    </submittedName>
</protein>
<evidence type="ECO:0000256" key="1">
    <source>
        <dbReference type="ARBA" id="ARBA00004613"/>
    </source>
</evidence>
<name>A0A0E9Y2U6_AMBAM</name>
<dbReference type="Gene3D" id="2.30.39.10">
    <property type="entry name" value="Alpha-1-antitrypsin, domain 1"/>
    <property type="match status" value="1"/>
</dbReference>
<sequence>MDSKNKKEVEMMYQQSDYKMSRSDDLEVTALEIPYRGGKTSMVVLLPDSVEGLSKLEDSLTASNLSDLLKNFRNGSDVELYLPKFKLEQAIDLKETMKAMGIKDFFTAAADLRGISDKRNLVASEVIHKAFVEVNEEGTEAAAATSVVMMCDSLPMTTRFVVDRPFMLLIRSLDPELVLFMGSVRQL</sequence>
<evidence type="ECO:0000256" key="7">
    <source>
        <dbReference type="RuleBase" id="RU000411"/>
    </source>
</evidence>
<evidence type="ECO:0000259" key="8">
    <source>
        <dbReference type="SMART" id="SM00093"/>
    </source>
</evidence>
<dbReference type="Gene3D" id="3.30.497.10">
    <property type="entry name" value="Antithrombin, subunit I, domain 2"/>
    <property type="match status" value="1"/>
</dbReference>
<proteinExistence type="inferred from homology"/>
<comment type="subcellular location">
    <subcellularLocation>
        <location evidence="1">Secreted</location>
    </subcellularLocation>
</comment>
<reference evidence="9" key="1">
    <citation type="submission" date="2014-02" db="EMBL/GenBank/DDBJ databases">
        <title>Comparative bioinformatics, temporal and spatial expression analyses of Ixodes scapularis organic anion transporting polypeptides.</title>
        <authorList>
            <person name="Radulovic Z."/>
            <person name="Porter L."/>
            <person name="Kim T."/>
            <person name="Mulenga A."/>
        </authorList>
    </citation>
    <scope>NUCLEOTIDE SEQUENCE</scope>
</reference>
<feature type="domain" description="Serpin" evidence="8">
    <location>
        <begin position="1"/>
        <end position="187"/>
    </location>
</feature>
<dbReference type="GO" id="GO:0004867">
    <property type="term" value="F:serine-type endopeptidase inhibitor activity"/>
    <property type="evidence" value="ECO:0007669"/>
    <property type="project" value="UniProtKB-KW"/>
</dbReference>
<dbReference type="PROSITE" id="PS00284">
    <property type="entry name" value="SERPIN"/>
    <property type="match status" value="1"/>
</dbReference>